<dbReference type="EMBL" id="ML996689">
    <property type="protein sequence ID" value="KAF2403316.1"/>
    <property type="molecule type" value="Genomic_DNA"/>
</dbReference>
<dbReference type="Proteomes" id="UP000799640">
    <property type="component" value="Unassembled WGS sequence"/>
</dbReference>
<dbReference type="PANTHER" id="PTHR20932">
    <property type="entry name" value="LYSM AND PUTATIVE PEPTIDOGLYCAN-BINDING DOMAIN-CONTAINING PROTEIN"/>
    <property type="match status" value="1"/>
</dbReference>
<organism evidence="3 4">
    <name type="scientific">Trichodelitschia bisporula</name>
    <dbReference type="NCBI Taxonomy" id="703511"/>
    <lineage>
        <taxon>Eukaryota</taxon>
        <taxon>Fungi</taxon>
        <taxon>Dikarya</taxon>
        <taxon>Ascomycota</taxon>
        <taxon>Pezizomycotina</taxon>
        <taxon>Dothideomycetes</taxon>
        <taxon>Dothideomycetes incertae sedis</taxon>
        <taxon>Phaeotrichales</taxon>
        <taxon>Phaeotrichaceae</taxon>
        <taxon>Trichodelitschia</taxon>
    </lineage>
</organism>
<dbReference type="AlphaFoldDB" id="A0A6G1I5B5"/>
<feature type="region of interest" description="Disordered" evidence="1">
    <location>
        <begin position="1"/>
        <end position="73"/>
    </location>
</feature>
<feature type="region of interest" description="Disordered" evidence="1">
    <location>
        <begin position="248"/>
        <end position="276"/>
    </location>
</feature>
<evidence type="ECO:0000256" key="1">
    <source>
        <dbReference type="SAM" id="MobiDB-lite"/>
    </source>
</evidence>
<dbReference type="OrthoDB" id="2192830at2759"/>
<evidence type="ECO:0000259" key="2">
    <source>
        <dbReference type="PROSITE" id="PS51782"/>
    </source>
</evidence>
<dbReference type="InterPro" id="IPR018392">
    <property type="entry name" value="LysM"/>
</dbReference>
<feature type="compositionally biased region" description="Acidic residues" evidence="1">
    <location>
        <begin position="476"/>
        <end position="491"/>
    </location>
</feature>
<evidence type="ECO:0000313" key="3">
    <source>
        <dbReference type="EMBL" id="KAF2403316.1"/>
    </source>
</evidence>
<evidence type="ECO:0000313" key="4">
    <source>
        <dbReference type="Proteomes" id="UP000799640"/>
    </source>
</evidence>
<sequence>MNPHPSRPTSRTSSTAAPPSSLRPRTRRLISIDDEAHRTAPAQPTRVASPRGSPAPAPSRSQQQPWPWRTASSETLKPLSSLLPSWSSLTTLASNAFRDDPPRRRPRSPPSTWGPVAESHIGTGSRESRQAAVRAAKRKDLLSANGPDGLDEMGRFKRRNSDDEDSSAPPPEDRPALVYLHHVQPGDTLAGLTIRYNCTPAVLRKANRLWPSDPIQSRKVVVLPVEACGVKGRPVPGPGAEEDLLPDVQEESEVPSKAPNGWHDTAPGTPDDDEDKPWTHDSWVLFPNANSPTEIVRLPSRTLGFFPRARRRSNQPSADGTPGASLDLPRPGMRTRSSSTATTSAAAFPPRSLLHGPGGVGTLDRNVCAPGPAPDGLNRILGPHLPSMAPPPGVSAYTMWETGEGSGGEVGPVQDGVGLDIDLNELGGKVETWVRRVARSAGRALEAGQARNGNVNGVAGMGGLNGDLIELVDAFEIGDDERERDGEDEGGGEGSSAVDLRREGVRGRRRHED</sequence>
<gene>
    <name evidence="3" type="ORF">EJ06DRAFT_579390</name>
</gene>
<dbReference type="Gene3D" id="3.10.350.10">
    <property type="entry name" value="LysM domain"/>
    <property type="match status" value="1"/>
</dbReference>
<feature type="compositionally biased region" description="Low complexity" evidence="1">
    <location>
        <begin position="48"/>
        <end position="73"/>
    </location>
</feature>
<feature type="compositionally biased region" description="Low complexity" evidence="1">
    <location>
        <begin position="334"/>
        <end position="347"/>
    </location>
</feature>
<feature type="compositionally biased region" description="Low complexity" evidence="1">
    <location>
        <begin position="1"/>
        <end position="23"/>
    </location>
</feature>
<feature type="region of interest" description="Disordered" evidence="1">
    <location>
        <begin position="306"/>
        <end position="353"/>
    </location>
</feature>
<protein>
    <recommendedName>
        <fullName evidence="2">LysM domain-containing protein</fullName>
    </recommendedName>
</protein>
<feature type="region of interest" description="Disordered" evidence="1">
    <location>
        <begin position="93"/>
        <end position="174"/>
    </location>
</feature>
<dbReference type="InterPro" id="IPR045030">
    <property type="entry name" value="LYSM1-4"/>
</dbReference>
<proteinExistence type="predicted"/>
<dbReference type="InterPro" id="IPR036779">
    <property type="entry name" value="LysM_dom_sf"/>
</dbReference>
<name>A0A6G1I5B5_9PEZI</name>
<accession>A0A6G1I5B5</accession>
<dbReference type="Pfam" id="PF01476">
    <property type="entry name" value="LysM"/>
    <property type="match status" value="1"/>
</dbReference>
<reference evidence="3" key="1">
    <citation type="journal article" date="2020" name="Stud. Mycol.">
        <title>101 Dothideomycetes genomes: a test case for predicting lifestyles and emergence of pathogens.</title>
        <authorList>
            <person name="Haridas S."/>
            <person name="Albert R."/>
            <person name="Binder M."/>
            <person name="Bloem J."/>
            <person name="Labutti K."/>
            <person name="Salamov A."/>
            <person name="Andreopoulos B."/>
            <person name="Baker S."/>
            <person name="Barry K."/>
            <person name="Bills G."/>
            <person name="Bluhm B."/>
            <person name="Cannon C."/>
            <person name="Castanera R."/>
            <person name="Culley D."/>
            <person name="Daum C."/>
            <person name="Ezra D."/>
            <person name="Gonzalez J."/>
            <person name="Henrissat B."/>
            <person name="Kuo A."/>
            <person name="Liang C."/>
            <person name="Lipzen A."/>
            <person name="Lutzoni F."/>
            <person name="Magnuson J."/>
            <person name="Mondo S."/>
            <person name="Nolan M."/>
            <person name="Ohm R."/>
            <person name="Pangilinan J."/>
            <person name="Park H.-J."/>
            <person name="Ramirez L."/>
            <person name="Alfaro M."/>
            <person name="Sun H."/>
            <person name="Tritt A."/>
            <person name="Yoshinaga Y."/>
            <person name="Zwiers L.-H."/>
            <person name="Turgeon B."/>
            <person name="Goodwin S."/>
            <person name="Spatafora J."/>
            <person name="Crous P."/>
            <person name="Grigoriev I."/>
        </authorList>
    </citation>
    <scope>NUCLEOTIDE SEQUENCE</scope>
    <source>
        <strain evidence="3">CBS 262.69</strain>
    </source>
</reference>
<dbReference type="CDD" id="cd00118">
    <property type="entry name" value="LysM"/>
    <property type="match status" value="1"/>
</dbReference>
<feature type="region of interest" description="Disordered" evidence="1">
    <location>
        <begin position="475"/>
        <end position="513"/>
    </location>
</feature>
<feature type="compositionally biased region" description="Basic and acidic residues" evidence="1">
    <location>
        <begin position="499"/>
        <end position="513"/>
    </location>
</feature>
<dbReference type="SUPFAM" id="SSF54106">
    <property type="entry name" value="LysM domain"/>
    <property type="match status" value="1"/>
</dbReference>
<feature type="domain" description="LysM" evidence="2">
    <location>
        <begin position="179"/>
        <end position="223"/>
    </location>
</feature>
<feature type="compositionally biased region" description="Basic and acidic residues" evidence="1">
    <location>
        <begin position="152"/>
        <end position="161"/>
    </location>
</feature>
<dbReference type="PROSITE" id="PS51782">
    <property type="entry name" value="LYSM"/>
    <property type="match status" value="1"/>
</dbReference>
<keyword evidence="4" id="KW-1185">Reference proteome</keyword>
<dbReference type="PANTHER" id="PTHR20932:SF8">
    <property type="entry name" value="LD22649P"/>
    <property type="match status" value="1"/>
</dbReference>